<proteinExistence type="predicted"/>
<organism evidence="9 10">
    <name type="scientific">Rubritalea spongiae</name>
    <dbReference type="NCBI Taxonomy" id="430797"/>
    <lineage>
        <taxon>Bacteria</taxon>
        <taxon>Pseudomonadati</taxon>
        <taxon>Verrucomicrobiota</taxon>
        <taxon>Verrucomicrobiia</taxon>
        <taxon>Verrucomicrobiales</taxon>
        <taxon>Rubritaleaceae</taxon>
        <taxon>Rubritalea</taxon>
    </lineage>
</organism>
<sequence>MFDKIRNFIEEVKAELRKATWPWDSDPKAKGLKKYKELVDSTVVVMIAIVLLAGFVAVSDLLLSEALSFIIGKVAS</sequence>
<name>A0ABW5E608_9BACT</name>
<evidence type="ECO:0000313" key="10">
    <source>
        <dbReference type="Proteomes" id="UP001597297"/>
    </source>
</evidence>
<keyword evidence="4" id="KW-0653">Protein transport</keyword>
<feature type="transmembrane region" description="Helical" evidence="8">
    <location>
        <begin position="38"/>
        <end position="58"/>
    </location>
</feature>
<dbReference type="Proteomes" id="UP001597297">
    <property type="component" value="Unassembled WGS sequence"/>
</dbReference>
<evidence type="ECO:0000256" key="3">
    <source>
        <dbReference type="ARBA" id="ARBA00022692"/>
    </source>
</evidence>
<gene>
    <name evidence="9" type="ORF">ACFSQZ_13915</name>
</gene>
<evidence type="ECO:0000256" key="5">
    <source>
        <dbReference type="ARBA" id="ARBA00022989"/>
    </source>
</evidence>
<evidence type="ECO:0000313" key="9">
    <source>
        <dbReference type="EMBL" id="MFD2277564.1"/>
    </source>
</evidence>
<dbReference type="RefSeq" id="WP_377093791.1">
    <property type="nucleotide sequence ID" value="NZ_JBHSJM010000001.1"/>
</dbReference>
<evidence type="ECO:0000256" key="8">
    <source>
        <dbReference type="SAM" id="Phobius"/>
    </source>
</evidence>
<keyword evidence="5 8" id="KW-1133">Transmembrane helix</keyword>
<dbReference type="Gene3D" id="1.20.5.1030">
    <property type="entry name" value="Preprotein translocase secy subunit"/>
    <property type="match status" value="1"/>
</dbReference>
<keyword evidence="2" id="KW-0813">Transport</keyword>
<dbReference type="Pfam" id="PF00584">
    <property type="entry name" value="SecE"/>
    <property type="match status" value="1"/>
</dbReference>
<dbReference type="InterPro" id="IPR001901">
    <property type="entry name" value="Translocase_SecE/Sec61-g"/>
</dbReference>
<evidence type="ECO:0000256" key="6">
    <source>
        <dbReference type="ARBA" id="ARBA00023010"/>
    </source>
</evidence>
<evidence type="ECO:0000256" key="1">
    <source>
        <dbReference type="ARBA" id="ARBA00004370"/>
    </source>
</evidence>
<accession>A0ABW5E608</accession>
<evidence type="ECO:0000256" key="7">
    <source>
        <dbReference type="ARBA" id="ARBA00023136"/>
    </source>
</evidence>
<protein>
    <submittedName>
        <fullName evidence="9">Preprotein translocase subunit SecE</fullName>
    </submittedName>
</protein>
<comment type="subcellular location">
    <subcellularLocation>
        <location evidence="1">Membrane</location>
    </subcellularLocation>
</comment>
<comment type="caution">
    <text evidence="9">The sequence shown here is derived from an EMBL/GenBank/DDBJ whole genome shotgun (WGS) entry which is preliminary data.</text>
</comment>
<evidence type="ECO:0000256" key="4">
    <source>
        <dbReference type="ARBA" id="ARBA00022927"/>
    </source>
</evidence>
<keyword evidence="10" id="KW-1185">Reference proteome</keyword>
<evidence type="ECO:0000256" key="2">
    <source>
        <dbReference type="ARBA" id="ARBA00022448"/>
    </source>
</evidence>
<dbReference type="EMBL" id="JBHUJC010000043">
    <property type="protein sequence ID" value="MFD2277564.1"/>
    <property type="molecule type" value="Genomic_DNA"/>
</dbReference>
<keyword evidence="6" id="KW-0811">Translocation</keyword>
<keyword evidence="7 8" id="KW-0472">Membrane</keyword>
<keyword evidence="3 8" id="KW-0812">Transmembrane</keyword>
<dbReference type="InterPro" id="IPR038379">
    <property type="entry name" value="SecE_sf"/>
</dbReference>
<reference evidence="10" key="1">
    <citation type="journal article" date="2019" name="Int. J. Syst. Evol. Microbiol.">
        <title>The Global Catalogue of Microorganisms (GCM) 10K type strain sequencing project: providing services to taxonomists for standard genome sequencing and annotation.</title>
        <authorList>
            <consortium name="The Broad Institute Genomics Platform"/>
            <consortium name="The Broad Institute Genome Sequencing Center for Infectious Disease"/>
            <person name="Wu L."/>
            <person name="Ma J."/>
        </authorList>
    </citation>
    <scope>NUCLEOTIDE SEQUENCE [LARGE SCALE GENOMIC DNA]</scope>
    <source>
        <strain evidence="10">JCM 16545</strain>
    </source>
</reference>